<accession>A0A4Y2DM99</accession>
<sequence length="86" mass="9812">MQSDSASVRQTWERGRGIKTIRGHIAFRCRKCLLHAVECVLSELDSIPAAQNRFCVNFWVATNGDSLRRPYIMSPHLDDKESHKGI</sequence>
<evidence type="ECO:0000313" key="2">
    <source>
        <dbReference type="Proteomes" id="UP000499080"/>
    </source>
</evidence>
<dbReference type="EMBL" id="BGPR01000383">
    <property type="protein sequence ID" value="GBM17136.1"/>
    <property type="molecule type" value="Genomic_DNA"/>
</dbReference>
<gene>
    <name evidence="1" type="ORF">AVEN_251048_1</name>
</gene>
<protein>
    <submittedName>
        <fullName evidence="1">Uncharacterized protein</fullName>
    </submittedName>
</protein>
<dbReference type="Proteomes" id="UP000499080">
    <property type="component" value="Unassembled WGS sequence"/>
</dbReference>
<comment type="caution">
    <text evidence="1">The sequence shown here is derived from an EMBL/GenBank/DDBJ whole genome shotgun (WGS) entry which is preliminary data.</text>
</comment>
<organism evidence="1 2">
    <name type="scientific">Araneus ventricosus</name>
    <name type="common">Orbweaver spider</name>
    <name type="synonym">Epeira ventricosa</name>
    <dbReference type="NCBI Taxonomy" id="182803"/>
    <lineage>
        <taxon>Eukaryota</taxon>
        <taxon>Metazoa</taxon>
        <taxon>Ecdysozoa</taxon>
        <taxon>Arthropoda</taxon>
        <taxon>Chelicerata</taxon>
        <taxon>Arachnida</taxon>
        <taxon>Araneae</taxon>
        <taxon>Araneomorphae</taxon>
        <taxon>Entelegynae</taxon>
        <taxon>Araneoidea</taxon>
        <taxon>Araneidae</taxon>
        <taxon>Araneus</taxon>
    </lineage>
</organism>
<name>A0A4Y2DM99_ARAVE</name>
<keyword evidence="2" id="KW-1185">Reference proteome</keyword>
<proteinExistence type="predicted"/>
<evidence type="ECO:0000313" key="1">
    <source>
        <dbReference type="EMBL" id="GBM17136.1"/>
    </source>
</evidence>
<dbReference type="AlphaFoldDB" id="A0A4Y2DM99"/>
<reference evidence="1 2" key="1">
    <citation type="journal article" date="2019" name="Sci. Rep.">
        <title>Orb-weaving spider Araneus ventricosus genome elucidates the spidroin gene catalogue.</title>
        <authorList>
            <person name="Kono N."/>
            <person name="Nakamura H."/>
            <person name="Ohtoshi R."/>
            <person name="Moran D.A.P."/>
            <person name="Shinohara A."/>
            <person name="Yoshida Y."/>
            <person name="Fujiwara M."/>
            <person name="Mori M."/>
            <person name="Tomita M."/>
            <person name="Arakawa K."/>
        </authorList>
    </citation>
    <scope>NUCLEOTIDE SEQUENCE [LARGE SCALE GENOMIC DNA]</scope>
</reference>